<evidence type="ECO:0000256" key="3">
    <source>
        <dbReference type="ARBA" id="ARBA00022691"/>
    </source>
</evidence>
<evidence type="ECO:0000256" key="4">
    <source>
        <dbReference type="ARBA" id="ARBA00039081"/>
    </source>
</evidence>
<evidence type="ECO:0000256" key="2">
    <source>
        <dbReference type="ARBA" id="ARBA00022679"/>
    </source>
</evidence>
<reference evidence="9" key="1">
    <citation type="submission" date="2022-07" db="EMBL/GenBank/DDBJ databases">
        <authorList>
            <person name="Trinca V."/>
            <person name="Uliana J.V.C."/>
            <person name="Torres T.T."/>
            <person name="Ward R.J."/>
            <person name="Monesi N."/>
        </authorList>
    </citation>
    <scope>NUCLEOTIDE SEQUENCE</scope>
    <source>
        <strain evidence="9">HSMRA1968</strain>
        <tissue evidence="9">Whole embryos</tissue>
    </source>
</reference>
<evidence type="ECO:0000256" key="6">
    <source>
        <dbReference type="ARBA" id="ARBA00042810"/>
    </source>
</evidence>
<evidence type="ECO:0000256" key="5">
    <source>
        <dbReference type="ARBA" id="ARBA00039681"/>
    </source>
</evidence>
<dbReference type="Proteomes" id="UP001151699">
    <property type="component" value="Chromosome X"/>
</dbReference>
<dbReference type="OrthoDB" id="414133at2759"/>
<evidence type="ECO:0000313" key="10">
    <source>
        <dbReference type="Proteomes" id="UP001151699"/>
    </source>
</evidence>
<dbReference type="GO" id="GO:0008168">
    <property type="term" value="F:methyltransferase activity"/>
    <property type="evidence" value="ECO:0007669"/>
    <property type="project" value="UniProtKB-KW"/>
</dbReference>
<organism evidence="9 10">
    <name type="scientific">Pseudolycoriella hygida</name>
    <dbReference type="NCBI Taxonomy" id="35572"/>
    <lineage>
        <taxon>Eukaryota</taxon>
        <taxon>Metazoa</taxon>
        <taxon>Ecdysozoa</taxon>
        <taxon>Arthropoda</taxon>
        <taxon>Hexapoda</taxon>
        <taxon>Insecta</taxon>
        <taxon>Pterygota</taxon>
        <taxon>Neoptera</taxon>
        <taxon>Endopterygota</taxon>
        <taxon>Diptera</taxon>
        <taxon>Nematocera</taxon>
        <taxon>Sciaroidea</taxon>
        <taxon>Sciaridae</taxon>
        <taxon>Pseudolycoriella</taxon>
    </lineage>
</organism>
<comment type="similarity">
    <text evidence="7 8">Belongs to the class I-like SAM-binding methyltransferase superfamily. C5-methyltransferase family.</text>
</comment>
<dbReference type="Pfam" id="PF00145">
    <property type="entry name" value="DNA_methylase"/>
    <property type="match status" value="1"/>
</dbReference>
<dbReference type="PROSITE" id="PS51679">
    <property type="entry name" value="SAM_MT_C5"/>
    <property type="match status" value="1"/>
</dbReference>
<dbReference type="InterPro" id="IPR031303">
    <property type="entry name" value="C5_meth_CS"/>
</dbReference>
<keyword evidence="3 7" id="KW-0949">S-adenosyl-L-methionine</keyword>
<evidence type="ECO:0000256" key="7">
    <source>
        <dbReference type="PROSITE-ProRule" id="PRU01016"/>
    </source>
</evidence>
<dbReference type="SUPFAM" id="SSF53335">
    <property type="entry name" value="S-adenosyl-L-methionine-dependent methyltransferases"/>
    <property type="match status" value="1"/>
</dbReference>
<dbReference type="InterPro" id="IPR029063">
    <property type="entry name" value="SAM-dependent_MTases_sf"/>
</dbReference>
<dbReference type="InterPro" id="IPR001525">
    <property type="entry name" value="C5_MeTfrase"/>
</dbReference>
<dbReference type="AlphaFoldDB" id="A0A9Q0MVK3"/>
<name>A0A9Q0MVK3_9DIPT</name>
<protein>
    <recommendedName>
        <fullName evidence="5">tRNA (cytosine(38)-C(5))-methyltransferase</fullName>
        <ecNumber evidence="4">2.1.1.204</ecNumber>
    </recommendedName>
    <alternativeName>
        <fullName evidence="6">DNA (cytosine-5)-methyltransferase-like protein 2</fullName>
    </alternativeName>
</protein>
<dbReference type="EMBL" id="WJQU01000003">
    <property type="protein sequence ID" value="KAJ6638786.1"/>
    <property type="molecule type" value="Genomic_DNA"/>
</dbReference>
<sequence length="336" mass="38329">MDCRVLELFSGIGGMHYALKLSQISGSVKAAADINTIANDVYRHNHADIKVLNNNIQKFTPEFIETLNVNTILMSPPCQPFTRVGNQKDVDDRRSDPFVHICQILPQLNGIDFILMENVKGFETSKAREMFVESLKKSQFYYQEFILSPTQLGVPNSRHRYYCLARRTKSFGFAVDSILTELPTSEYAATQIQQISDFVFSSTDEISAHIPEKVLKKYFRVLDITYPDSINSMCFTKAYTHYAEGTGSVFCPLGKEAVDKCCCHLQLVTDDNQSIELIKTLQLRYFTPREVANLMCFPVEEFSFPERISTKSRYRLLGNSINVLVVSELIKILFED</sequence>
<accession>A0A9Q0MVK3</accession>
<evidence type="ECO:0000313" key="9">
    <source>
        <dbReference type="EMBL" id="KAJ6638786.1"/>
    </source>
</evidence>
<keyword evidence="1 7" id="KW-0489">Methyltransferase</keyword>
<dbReference type="InterPro" id="IPR050750">
    <property type="entry name" value="C5-MTase"/>
</dbReference>
<dbReference type="PANTHER" id="PTHR46098:SF1">
    <property type="entry name" value="TRNA (CYTOSINE(38)-C(5))-METHYLTRANSFERASE"/>
    <property type="match status" value="1"/>
</dbReference>
<dbReference type="PROSITE" id="PS00095">
    <property type="entry name" value="C5_MTASE_2"/>
    <property type="match status" value="1"/>
</dbReference>
<proteinExistence type="inferred from homology"/>
<feature type="active site" evidence="7">
    <location>
        <position position="78"/>
    </location>
</feature>
<dbReference type="EC" id="2.1.1.204" evidence="4"/>
<comment type="caution">
    <text evidence="9">The sequence shown here is derived from an EMBL/GenBank/DDBJ whole genome shotgun (WGS) entry which is preliminary data.</text>
</comment>
<evidence type="ECO:0000256" key="1">
    <source>
        <dbReference type="ARBA" id="ARBA00022603"/>
    </source>
</evidence>
<dbReference type="Gene3D" id="3.40.50.150">
    <property type="entry name" value="Vaccinia Virus protein VP39"/>
    <property type="match status" value="1"/>
</dbReference>
<evidence type="ECO:0000256" key="8">
    <source>
        <dbReference type="RuleBase" id="RU000416"/>
    </source>
</evidence>
<dbReference type="GO" id="GO:0005634">
    <property type="term" value="C:nucleus"/>
    <property type="evidence" value="ECO:0007669"/>
    <property type="project" value="TreeGrafter"/>
</dbReference>
<dbReference type="NCBIfam" id="TIGR00675">
    <property type="entry name" value="dcm"/>
    <property type="match status" value="1"/>
</dbReference>
<gene>
    <name evidence="9" type="primary">TRDMT1</name>
    <name evidence="9" type="ORF">Bhyg_11524</name>
</gene>
<keyword evidence="2 7" id="KW-0808">Transferase</keyword>
<dbReference type="PANTHER" id="PTHR46098">
    <property type="entry name" value="TRNA (CYTOSINE(38)-C(5))-METHYLTRANSFERASE"/>
    <property type="match status" value="1"/>
</dbReference>
<dbReference type="GO" id="GO:0032259">
    <property type="term" value="P:methylation"/>
    <property type="evidence" value="ECO:0007669"/>
    <property type="project" value="UniProtKB-KW"/>
</dbReference>
<dbReference type="Gene3D" id="3.90.120.10">
    <property type="entry name" value="DNA Methylase, subunit A, domain 2"/>
    <property type="match status" value="1"/>
</dbReference>
<dbReference type="PRINTS" id="PR00105">
    <property type="entry name" value="C5METTRFRASE"/>
</dbReference>
<keyword evidence="10" id="KW-1185">Reference proteome</keyword>